<proteinExistence type="predicted"/>
<sequence length="48" mass="4664">MTAFVLAKGSPMFDFFGAISGFFGLLFGTGSSSGSSGGSSDAPVAPPT</sequence>
<evidence type="ECO:0000313" key="1">
    <source>
        <dbReference type="EMBL" id="QIP41739.1"/>
    </source>
</evidence>
<dbReference type="Proteomes" id="UP000502345">
    <property type="component" value="Chromosome"/>
</dbReference>
<organism evidence="1 2">
    <name type="scientific">Rhodococcus erythropolis</name>
    <name type="common">Arthrobacter picolinophilus</name>
    <dbReference type="NCBI Taxonomy" id="1833"/>
    <lineage>
        <taxon>Bacteria</taxon>
        <taxon>Bacillati</taxon>
        <taxon>Actinomycetota</taxon>
        <taxon>Actinomycetes</taxon>
        <taxon>Mycobacteriales</taxon>
        <taxon>Nocardiaceae</taxon>
        <taxon>Rhodococcus</taxon>
        <taxon>Rhodococcus erythropolis group</taxon>
    </lineage>
</organism>
<protein>
    <submittedName>
        <fullName evidence="1">Uncharacterized protein</fullName>
    </submittedName>
</protein>
<reference evidence="1 2" key="1">
    <citation type="submission" date="2020-03" db="EMBL/GenBank/DDBJ databases">
        <title>Screen low temperature-resistant strains for efficient degradation of petroleum hydrocarbons under the low temperature.</title>
        <authorList>
            <person name="Wang Y."/>
            <person name="Chen J."/>
        </authorList>
    </citation>
    <scope>NUCLEOTIDE SEQUENCE [LARGE SCALE GENOMIC DNA]</scope>
    <source>
        <strain evidence="1 2">KB1</strain>
    </source>
</reference>
<dbReference type="EMBL" id="CP050124">
    <property type="protein sequence ID" value="QIP41739.1"/>
    <property type="molecule type" value="Genomic_DNA"/>
</dbReference>
<gene>
    <name evidence="1" type="ORF">G9444_4495</name>
</gene>
<evidence type="ECO:0000313" key="2">
    <source>
        <dbReference type="Proteomes" id="UP000502345"/>
    </source>
</evidence>
<accession>A0A6G9CXV2</accession>
<dbReference type="AlphaFoldDB" id="A0A6G9CXV2"/>
<name>A0A6G9CXV2_RHOER</name>
<dbReference type="RefSeq" id="WP_166502511.1">
    <property type="nucleotide sequence ID" value="NZ_AP018733.1"/>
</dbReference>